<feature type="region of interest" description="Disordered" evidence="1">
    <location>
        <begin position="24"/>
        <end position="45"/>
    </location>
</feature>
<reference evidence="2" key="1">
    <citation type="journal article" date="2015" name="Nature">
        <title>Complex archaea that bridge the gap between prokaryotes and eukaryotes.</title>
        <authorList>
            <person name="Spang A."/>
            <person name="Saw J.H."/>
            <person name="Jorgensen S.L."/>
            <person name="Zaremba-Niedzwiedzka K."/>
            <person name="Martijn J."/>
            <person name="Lind A.E."/>
            <person name="van Eijk R."/>
            <person name="Schleper C."/>
            <person name="Guy L."/>
            <person name="Ettema T.J."/>
        </authorList>
    </citation>
    <scope>NUCLEOTIDE SEQUENCE</scope>
</reference>
<evidence type="ECO:0000313" key="2">
    <source>
        <dbReference type="EMBL" id="KKN24093.1"/>
    </source>
</evidence>
<protein>
    <submittedName>
        <fullName evidence="2">Uncharacterized protein</fullName>
    </submittedName>
</protein>
<dbReference type="AlphaFoldDB" id="A0A0F9S411"/>
<proteinExistence type="predicted"/>
<gene>
    <name evidence="2" type="ORF">LCGC14_0898400</name>
</gene>
<dbReference type="EMBL" id="LAZR01002910">
    <property type="protein sequence ID" value="KKN24093.1"/>
    <property type="molecule type" value="Genomic_DNA"/>
</dbReference>
<accession>A0A0F9S411</accession>
<sequence length="154" mass="17237">MKFQTDERTGLLRQCSEFTGRGRRGRVVEDDPLDDPLLPDHEPAKRRPGEAVYRLRDWFLASVGLIDRVETAHGITIDEAACLGLLEQMLADADPGVARRVENELIHECGGELGLVYGMENAVGIRPVSIRLEDKGGLKSYIHNHERTVIDVTY</sequence>
<name>A0A0F9S411_9ZZZZ</name>
<comment type="caution">
    <text evidence="2">The sequence shown here is derived from an EMBL/GenBank/DDBJ whole genome shotgun (WGS) entry which is preliminary data.</text>
</comment>
<evidence type="ECO:0000256" key="1">
    <source>
        <dbReference type="SAM" id="MobiDB-lite"/>
    </source>
</evidence>
<organism evidence="2">
    <name type="scientific">marine sediment metagenome</name>
    <dbReference type="NCBI Taxonomy" id="412755"/>
    <lineage>
        <taxon>unclassified sequences</taxon>
        <taxon>metagenomes</taxon>
        <taxon>ecological metagenomes</taxon>
    </lineage>
</organism>